<dbReference type="OrthoDB" id="980661at2"/>
<dbReference type="RefSeq" id="WP_120260753.1">
    <property type="nucleotide sequence ID" value="NZ_RAPY01000004.1"/>
</dbReference>
<evidence type="ECO:0000313" key="1">
    <source>
        <dbReference type="EMBL" id="RKE46907.1"/>
    </source>
</evidence>
<sequence length="136" mass="15455">MCKQEVLDYIQNNNLIGIKAGVGRPDFLDIWMVVVQGRIFARSWGLAERSWYNSFLKNPIGQIKCGTILYPIWATTVDDSPELTTAINQAYLTKYNQGYNSVYAQSIIAEKHVAKTMEFMIDEFKSPVIQPNSSII</sequence>
<organism evidence="1 2">
    <name type="scientific">Sphingobacterium detergens</name>
    <dbReference type="NCBI Taxonomy" id="1145106"/>
    <lineage>
        <taxon>Bacteria</taxon>
        <taxon>Pseudomonadati</taxon>
        <taxon>Bacteroidota</taxon>
        <taxon>Sphingobacteriia</taxon>
        <taxon>Sphingobacteriales</taxon>
        <taxon>Sphingobacteriaceae</taxon>
        <taxon>Sphingobacterium</taxon>
    </lineage>
</organism>
<protein>
    <submittedName>
        <fullName evidence="1">Uncharacterized protein DUF2255</fullName>
    </submittedName>
</protein>
<gene>
    <name evidence="1" type="ORF">DFQ12_4065</name>
</gene>
<dbReference type="EMBL" id="RAPY01000004">
    <property type="protein sequence ID" value="RKE46907.1"/>
    <property type="molecule type" value="Genomic_DNA"/>
</dbReference>
<keyword evidence="2" id="KW-1185">Reference proteome</keyword>
<comment type="caution">
    <text evidence="1">The sequence shown here is derived from an EMBL/GenBank/DDBJ whole genome shotgun (WGS) entry which is preliminary data.</text>
</comment>
<dbReference type="Pfam" id="PF10012">
    <property type="entry name" value="DUF2255"/>
    <property type="match status" value="1"/>
</dbReference>
<dbReference type="Proteomes" id="UP000286246">
    <property type="component" value="Unassembled WGS sequence"/>
</dbReference>
<accession>A0A420AR48</accession>
<proteinExistence type="predicted"/>
<evidence type="ECO:0000313" key="2">
    <source>
        <dbReference type="Proteomes" id="UP000286246"/>
    </source>
</evidence>
<reference evidence="1 2" key="1">
    <citation type="submission" date="2018-09" db="EMBL/GenBank/DDBJ databases">
        <title>Genomic Encyclopedia of Type Strains, Phase III (KMG-III): the genomes of soil and plant-associated and newly described type strains.</title>
        <authorList>
            <person name="Whitman W."/>
        </authorList>
    </citation>
    <scope>NUCLEOTIDE SEQUENCE [LARGE SCALE GENOMIC DNA]</scope>
    <source>
        <strain evidence="1 2">CECT 7938</strain>
    </source>
</reference>
<dbReference type="AlphaFoldDB" id="A0A420AR48"/>
<name>A0A420AR48_SPHD1</name>
<dbReference type="InterPro" id="IPR016888">
    <property type="entry name" value="UCP028498"/>
</dbReference>